<dbReference type="Pfam" id="PF00076">
    <property type="entry name" value="RRM_1"/>
    <property type="match status" value="1"/>
</dbReference>
<evidence type="ECO:0000256" key="10">
    <source>
        <dbReference type="ARBA" id="ARBA00023172"/>
    </source>
</evidence>
<evidence type="ECO:0000313" key="15">
    <source>
        <dbReference type="EMBL" id="KAK7605305.1"/>
    </source>
</evidence>
<organism evidence="15 16">
    <name type="scientific">Parthenolecanium corni</name>
    <dbReference type="NCBI Taxonomy" id="536013"/>
    <lineage>
        <taxon>Eukaryota</taxon>
        <taxon>Metazoa</taxon>
        <taxon>Ecdysozoa</taxon>
        <taxon>Arthropoda</taxon>
        <taxon>Hexapoda</taxon>
        <taxon>Insecta</taxon>
        <taxon>Pterygota</taxon>
        <taxon>Neoptera</taxon>
        <taxon>Paraneoptera</taxon>
        <taxon>Hemiptera</taxon>
        <taxon>Sternorrhyncha</taxon>
        <taxon>Coccoidea</taxon>
        <taxon>Coccidae</taxon>
        <taxon>Parthenolecanium</taxon>
    </lineage>
</organism>
<dbReference type="PROSITE" id="PS50102">
    <property type="entry name" value="RRM"/>
    <property type="match status" value="1"/>
</dbReference>
<keyword evidence="4" id="KW-0378">Hydrolase</keyword>
<dbReference type="InterPro" id="IPR012337">
    <property type="entry name" value="RNaseH-like_sf"/>
</dbReference>
<dbReference type="InterPro" id="IPR001584">
    <property type="entry name" value="Integrase_cat-core"/>
</dbReference>
<dbReference type="GO" id="GO:0003887">
    <property type="term" value="F:DNA-directed DNA polymerase activity"/>
    <property type="evidence" value="ECO:0007669"/>
    <property type="project" value="UniProtKB-KW"/>
</dbReference>
<evidence type="ECO:0000256" key="7">
    <source>
        <dbReference type="ARBA" id="ARBA00022908"/>
    </source>
</evidence>
<evidence type="ECO:0000256" key="12">
    <source>
        <dbReference type="SAM" id="MobiDB-lite"/>
    </source>
</evidence>
<dbReference type="PANTHER" id="PTHR42648:SF11">
    <property type="entry name" value="TRANSPOSON TY4-P GAG-POL POLYPROTEIN"/>
    <property type="match status" value="1"/>
</dbReference>
<dbReference type="AlphaFoldDB" id="A0AAN9TY91"/>
<evidence type="ECO:0000256" key="5">
    <source>
        <dbReference type="ARBA" id="ARBA00022842"/>
    </source>
</evidence>
<dbReference type="GO" id="GO:0006310">
    <property type="term" value="P:DNA recombination"/>
    <property type="evidence" value="ECO:0007669"/>
    <property type="project" value="UniProtKB-KW"/>
</dbReference>
<dbReference type="GO" id="GO:0003723">
    <property type="term" value="F:RNA binding"/>
    <property type="evidence" value="ECO:0007669"/>
    <property type="project" value="UniProtKB-UniRule"/>
</dbReference>
<keyword evidence="9" id="KW-0548">Nucleotidyltransferase</keyword>
<evidence type="ECO:0000256" key="8">
    <source>
        <dbReference type="ARBA" id="ARBA00022918"/>
    </source>
</evidence>
<name>A0AAN9TY91_9HEMI</name>
<dbReference type="InterPro" id="IPR012677">
    <property type="entry name" value="Nucleotide-bd_a/b_plait_sf"/>
</dbReference>
<dbReference type="SUPFAM" id="SSF54928">
    <property type="entry name" value="RNA-binding domain, RBD"/>
    <property type="match status" value="2"/>
</dbReference>
<dbReference type="InterPro" id="IPR039537">
    <property type="entry name" value="Retrotran_Ty1/copia-like"/>
</dbReference>
<evidence type="ECO:0000259" key="13">
    <source>
        <dbReference type="PROSITE" id="PS50102"/>
    </source>
</evidence>
<dbReference type="InterPro" id="IPR035979">
    <property type="entry name" value="RBD_domain_sf"/>
</dbReference>
<keyword evidence="8" id="KW-0695">RNA-directed DNA polymerase</keyword>
<dbReference type="GO" id="GO:0003964">
    <property type="term" value="F:RNA-directed DNA polymerase activity"/>
    <property type="evidence" value="ECO:0007669"/>
    <property type="project" value="UniProtKB-KW"/>
</dbReference>
<evidence type="ECO:0000256" key="2">
    <source>
        <dbReference type="ARBA" id="ARBA00022723"/>
    </source>
</evidence>
<gene>
    <name evidence="15" type="ORF">V9T40_007163</name>
</gene>
<feature type="region of interest" description="Disordered" evidence="12">
    <location>
        <begin position="718"/>
        <end position="759"/>
    </location>
</feature>
<feature type="region of interest" description="Disordered" evidence="12">
    <location>
        <begin position="832"/>
        <end position="856"/>
    </location>
</feature>
<evidence type="ECO:0000313" key="16">
    <source>
        <dbReference type="Proteomes" id="UP001367676"/>
    </source>
</evidence>
<feature type="compositionally biased region" description="Basic and acidic residues" evidence="12">
    <location>
        <begin position="223"/>
        <end position="238"/>
    </location>
</feature>
<protein>
    <submittedName>
        <fullName evidence="15">Uncharacterized protein</fullName>
    </submittedName>
</protein>
<sequence>MYPSQVCMTDVPLFMTQGYIMNVMQKLGHHPIRATISKDKRASDKAVCTVQFANADAAKEAVSQLNGKSVSISGSGSTATTFKLSQGPENNHKFYNVFVGELAPEIDDFRLFKFFGDRFKSLCDAKVMVDNEGKSRGFGFLAFTNEEDQKFCVKIMDGSLDLGNRAIKVSPAVSGPPVIPVDVYTLRIMSGDPWCRYTSWNQFIEPAEYPFISVKVNLTACGKDDKDTKDGKDTKSGKDASNSDGDLVKYNVTSNTAYLNHETLERDCHFWDALECSKWLPLMALNLPPSDYADPPSESEAQATGRKSDSIHSLSNGTVSDAKDDKSKSLKRSIVSSKSSTSRPSKVVKKSKYLIELLIYKPLPPSTAKRLEKSRLACFVKIKTDGGDSSANGVATENSTEDAAELLSADESEKSAANAATCNNVGGEAKTKHGFDSIVCDKSVANPEDLSDLFPSNIPLKSISTDVKKLPDEMYWHVKLGHLPTTSLKVLSKFDERMKDIAFDNVAEECDVCKVAKVTDRSAKRTRDVAKKPLESIHLHVVGPIQPVSKADGRRYIAIFVDEYSRVTMANVLKSKSEIGDKFESFVKNARRELGTKAEVRYVRMYDKMDFTGDYMKTVVDREGISVQATPSDIPALAKEFVKVLQERVRSMMFDTRLPKRMWDLALAMAVYTYNRTPLDALGFDIPYQRFSPQAQHEPRSFRRFGCVAYASLSRKNQPTKATSEIPLPSDVPGDLPPGDEAPGEESKPKDEEKTDDDDCWANGSNVLRCIFVGYTNSAFLLFHPESNLFTESSKVRCNEKVVYGDIYTKSPVKDVIVESIDAEWLKSLSIDDESSSSSSSRRDDYHRSSSKRRRY</sequence>
<keyword evidence="9" id="KW-0808">Transferase</keyword>
<keyword evidence="16" id="KW-1185">Reference proteome</keyword>
<keyword evidence="10" id="KW-0233">DNA recombination</keyword>
<feature type="compositionally biased region" description="Acidic residues" evidence="12">
    <location>
        <begin position="399"/>
        <end position="410"/>
    </location>
</feature>
<dbReference type="GO" id="GO:0046872">
    <property type="term" value="F:metal ion binding"/>
    <property type="evidence" value="ECO:0007669"/>
    <property type="project" value="UniProtKB-KW"/>
</dbReference>
<feature type="region of interest" description="Disordered" evidence="12">
    <location>
        <begin position="291"/>
        <end position="342"/>
    </location>
</feature>
<keyword evidence="3" id="KW-0255">Endonuclease</keyword>
<keyword evidence="6 11" id="KW-0694">RNA-binding</keyword>
<dbReference type="Proteomes" id="UP001367676">
    <property type="component" value="Unassembled WGS sequence"/>
</dbReference>
<feature type="domain" description="RRM" evidence="13">
    <location>
        <begin position="95"/>
        <end position="174"/>
    </location>
</feature>
<feature type="compositionally biased region" description="Low complexity" evidence="12">
    <location>
        <begin position="332"/>
        <end position="342"/>
    </location>
</feature>
<keyword evidence="9" id="KW-0239">DNA-directed DNA polymerase</keyword>
<evidence type="ECO:0000256" key="1">
    <source>
        <dbReference type="ARBA" id="ARBA00022722"/>
    </source>
</evidence>
<accession>A0AAN9TY91</accession>
<dbReference type="GO" id="GO:0004519">
    <property type="term" value="F:endonuclease activity"/>
    <property type="evidence" value="ECO:0007669"/>
    <property type="project" value="UniProtKB-KW"/>
</dbReference>
<dbReference type="InterPro" id="IPR000504">
    <property type="entry name" value="RRM_dom"/>
</dbReference>
<comment type="caution">
    <text evidence="15">The sequence shown here is derived from an EMBL/GenBank/DDBJ whole genome shotgun (WGS) entry which is preliminary data.</text>
</comment>
<keyword evidence="2" id="KW-0479">Metal-binding</keyword>
<dbReference type="EMBL" id="JBBCAQ010000002">
    <property type="protein sequence ID" value="KAK7605305.1"/>
    <property type="molecule type" value="Genomic_DNA"/>
</dbReference>
<dbReference type="GO" id="GO:0015074">
    <property type="term" value="P:DNA integration"/>
    <property type="evidence" value="ECO:0007669"/>
    <property type="project" value="UniProtKB-KW"/>
</dbReference>
<dbReference type="PROSITE" id="PS50994">
    <property type="entry name" value="INTEGRASE"/>
    <property type="match status" value="1"/>
</dbReference>
<evidence type="ECO:0000256" key="6">
    <source>
        <dbReference type="ARBA" id="ARBA00022884"/>
    </source>
</evidence>
<evidence type="ECO:0000256" key="9">
    <source>
        <dbReference type="ARBA" id="ARBA00022932"/>
    </source>
</evidence>
<dbReference type="Gene3D" id="3.30.70.330">
    <property type="match status" value="2"/>
</dbReference>
<reference evidence="15 16" key="1">
    <citation type="submission" date="2024-03" db="EMBL/GenBank/DDBJ databases">
        <title>Adaptation during the transition from Ophiocordyceps entomopathogen to insect associate is accompanied by gene loss and intensified selection.</title>
        <authorList>
            <person name="Ward C.M."/>
            <person name="Onetto C.A."/>
            <person name="Borneman A.R."/>
        </authorList>
    </citation>
    <scope>NUCLEOTIDE SEQUENCE [LARGE SCALE GENOMIC DNA]</scope>
    <source>
        <strain evidence="15">AWRI1</strain>
        <tissue evidence="15">Single Adult Female</tissue>
    </source>
</reference>
<feature type="domain" description="Integrase catalytic" evidence="14">
    <location>
        <begin position="529"/>
        <end position="695"/>
    </location>
</feature>
<feature type="region of interest" description="Disordered" evidence="12">
    <location>
        <begin position="387"/>
        <end position="410"/>
    </location>
</feature>
<feature type="region of interest" description="Disordered" evidence="12">
    <location>
        <begin position="223"/>
        <end position="246"/>
    </location>
</feature>
<dbReference type="SUPFAM" id="SSF53098">
    <property type="entry name" value="Ribonuclease H-like"/>
    <property type="match status" value="1"/>
</dbReference>
<evidence type="ECO:0000256" key="11">
    <source>
        <dbReference type="PROSITE-ProRule" id="PRU00176"/>
    </source>
</evidence>
<keyword evidence="5" id="KW-0460">Magnesium</keyword>
<keyword evidence="1" id="KW-0540">Nuclease</keyword>
<proteinExistence type="predicted"/>
<evidence type="ECO:0000256" key="3">
    <source>
        <dbReference type="ARBA" id="ARBA00022759"/>
    </source>
</evidence>
<evidence type="ECO:0000259" key="14">
    <source>
        <dbReference type="PROSITE" id="PS50994"/>
    </source>
</evidence>
<dbReference type="PANTHER" id="PTHR42648">
    <property type="entry name" value="TRANSPOSASE, PUTATIVE-RELATED"/>
    <property type="match status" value="1"/>
</dbReference>
<dbReference type="InterPro" id="IPR036397">
    <property type="entry name" value="RNaseH_sf"/>
</dbReference>
<dbReference type="GO" id="GO:0016787">
    <property type="term" value="F:hydrolase activity"/>
    <property type="evidence" value="ECO:0007669"/>
    <property type="project" value="UniProtKB-KW"/>
</dbReference>
<evidence type="ECO:0000256" key="4">
    <source>
        <dbReference type="ARBA" id="ARBA00022801"/>
    </source>
</evidence>
<feature type="compositionally biased region" description="Polar residues" evidence="12">
    <location>
        <begin position="387"/>
        <end position="398"/>
    </location>
</feature>
<dbReference type="Gene3D" id="3.30.420.10">
    <property type="entry name" value="Ribonuclease H-like superfamily/Ribonuclease H"/>
    <property type="match status" value="1"/>
</dbReference>
<dbReference type="SMART" id="SM00360">
    <property type="entry name" value="RRM"/>
    <property type="match status" value="1"/>
</dbReference>
<keyword evidence="7" id="KW-0229">DNA integration</keyword>